<evidence type="ECO:0000256" key="1">
    <source>
        <dbReference type="SAM" id="MobiDB-lite"/>
    </source>
</evidence>
<feature type="compositionally biased region" description="Basic and acidic residues" evidence="1">
    <location>
        <begin position="127"/>
        <end position="162"/>
    </location>
</feature>
<feature type="region of interest" description="Disordered" evidence="1">
    <location>
        <begin position="25"/>
        <end position="175"/>
    </location>
</feature>
<evidence type="ECO:0000313" key="2">
    <source>
        <dbReference type="EMBL" id="CAH0720590.1"/>
    </source>
</evidence>
<organism evidence="2 3">
    <name type="scientific">Brenthis ino</name>
    <name type="common">lesser marbled fritillary</name>
    <dbReference type="NCBI Taxonomy" id="405034"/>
    <lineage>
        <taxon>Eukaryota</taxon>
        <taxon>Metazoa</taxon>
        <taxon>Ecdysozoa</taxon>
        <taxon>Arthropoda</taxon>
        <taxon>Hexapoda</taxon>
        <taxon>Insecta</taxon>
        <taxon>Pterygota</taxon>
        <taxon>Neoptera</taxon>
        <taxon>Endopterygota</taxon>
        <taxon>Lepidoptera</taxon>
        <taxon>Glossata</taxon>
        <taxon>Ditrysia</taxon>
        <taxon>Papilionoidea</taxon>
        <taxon>Nymphalidae</taxon>
        <taxon>Heliconiinae</taxon>
        <taxon>Argynnini</taxon>
        <taxon>Brenthis</taxon>
    </lineage>
</organism>
<protein>
    <submittedName>
        <fullName evidence="2">Uncharacterized protein</fullName>
    </submittedName>
</protein>
<feature type="non-terminal residue" evidence="2">
    <location>
        <position position="202"/>
    </location>
</feature>
<gene>
    <name evidence="2" type="ORF">BINO364_LOCUS6803</name>
</gene>
<dbReference type="OrthoDB" id="10600885at2759"/>
<dbReference type="EMBL" id="OV170222">
    <property type="protein sequence ID" value="CAH0720590.1"/>
    <property type="molecule type" value="Genomic_DNA"/>
</dbReference>
<feature type="compositionally biased region" description="Acidic residues" evidence="1">
    <location>
        <begin position="101"/>
        <end position="110"/>
    </location>
</feature>
<dbReference type="Proteomes" id="UP000838878">
    <property type="component" value="Chromosome 2"/>
</dbReference>
<name>A0A8J9V5V1_9NEOP</name>
<sequence>MGNKRRRKLKPKDYKKMLQEKCAAMCKKKNAGNSITDENSEPNYESPRVNNKRKERQQRYREQNREKLKQREAERRKRKQNLQMIAGPSTSSNILNRMELNNEEITDADESLSGLEGIQTPSVHKNKFAEDKDAVQKKRERQQRYRERNREKLKEREAERRQRQQNSEMIAESSTSSNIDWIEINGAGLEEKQNLFVEITER</sequence>
<feature type="compositionally biased region" description="Basic and acidic residues" evidence="1">
    <location>
        <begin position="57"/>
        <end position="75"/>
    </location>
</feature>
<feature type="compositionally biased region" description="Polar residues" evidence="1">
    <location>
        <begin position="31"/>
        <end position="43"/>
    </location>
</feature>
<keyword evidence="3" id="KW-1185">Reference proteome</keyword>
<accession>A0A8J9V5V1</accession>
<reference evidence="2" key="1">
    <citation type="submission" date="2021-12" db="EMBL/GenBank/DDBJ databases">
        <authorList>
            <person name="Martin H S."/>
        </authorList>
    </citation>
    <scope>NUCLEOTIDE SEQUENCE</scope>
</reference>
<dbReference type="AlphaFoldDB" id="A0A8J9V5V1"/>
<evidence type="ECO:0000313" key="3">
    <source>
        <dbReference type="Proteomes" id="UP000838878"/>
    </source>
</evidence>
<proteinExistence type="predicted"/>